<dbReference type="GO" id="GO:0019842">
    <property type="term" value="F:vitamin binding"/>
    <property type="evidence" value="ECO:0007669"/>
    <property type="project" value="TreeGrafter"/>
</dbReference>
<evidence type="ECO:0000256" key="1">
    <source>
        <dbReference type="ARBA" id="ARBA00004127"/>
    </source>
</evidence>
<dbReference type="InterPro" id="IPR053935">
    <property type="entry name" value="VKGC_lumenal_dom"/>
</dbReference>
<proteinExistence type="predicted"/>
<dbReference type="Pfam" id="PF22777">
    <property type="entry name" value="VKGC_lumenal_dom"/>
    <property type="match status" value="1"/>
</dbReference>
<dbReference type="SMART" id="SM00752">
    <property type="entry name" value="HTTM"/>
    <property type="match status" value="1"/>
</dbReference>
<keyword evidence="5" id="KW-1015">Disulfide bond</keyword>
<feature type="transmembrane region" description="Helical" evidence="7">
    <location>
        <begin position="112"/>
        <end position="131"/>
    </location>
</feature>
<dbReference type="PANTHER" id="PTHR12639">
    <property type="entry name" value="VITAMIN K-DEPENDENT GAMMA-CARBOXYLASE"/>
    <property type="match status" value="1"/>
</dbReference>
<dbReference type="Proteomes" id="UP000007364">
    <property type="component" value="Unassembled WGS sequence"/>
</dbReference>
<keyword evidence="4 7" id="KW-0472">Membrane</keyword>
<dbReference type="PATRIC" id="fig|555500.3.peg.1794"/>
<feature type="transmembrane region" description="Helical" evidence="7">
    <location>
        <begin position="66"/>
        <end position="83"/>
    </location>
</feature>
<keyword evidence="2 7" id="KW-0812">Transmembrane</keyword>
<evidence type="ECO:0000256" key="7">
    <source>
        <dbReference type="SAM" id="Phobius"/>
    </source>
</evidence>
<dbReference type="STRING" id="555500.I215_08682"/>
<evidence type="ECO:0000256" key="6">
    <source>
        <dbReference type="ARBA" id="ARBA00023239"/>
    </source>
</evidence>
<organism evidence="9 10">
    <name type="scientific">Galbibacter marinus</name>
    <dbReference type="NCBI Taxonomy" id="555500"/>
    <lineage>
        <taxon>Bacteria</taxon>
        <taxon>Pseudomonadati</taxon>
        <taxon>Bacteroidota</taxon>
        <taxon>Flavobacteriia</taxon>
        <taxon>Flavobacteriales</taxon>
        <taxon>Flavobacteriaceae</taxon>
        <taxon>Galbibacter</taxon>
    </lineage>
</organism>
<dbReference type="PANTHER" id="PTHR12639:SF7">
    <property type="entry name" value="HTTM DOMAIN-CONTAINING PROTEIN"/>
    <property type="match status" value="1"/>
</dbReference>
<keyword evidence="10" id="KW-1185">Reference proteome</keyword>
<reference evidence="9 10" key="1">
    <citation type="journal article" date="2012" name="J. Bacteriol.">
        <title>Genome Sequence of Galbibacter marinum Type Strain ck-I2-15.</title>
        <authorList>
            <person name="Lai Q."/>
            <person name="Li C."/>
            <person name="Shao Z."/>
        </authorList>
    </citation>
    <scope>NUCLEOTIDE SEQUENCE [LARGE SCALE GENOMIC DNA]</scope>
    <source>
        <strain evidence="10">ck-I2-15</strain>
    </source>
</reference>
<dbReference type="InterPro" id="IPR007782">
    <property type="entry name" value="VKG_COase"/>
</dbReference>
<sequence>MLTKFLFTKIDNNSLIVFRVIFGLLILLESVGAIFTGWVRDTLVNPQFTFNYIGLDFLQPLSGNGMYYYFAIMGLLGFLVMIGYRYRFSMSAFTLMWAGVYFMQKASYNNHYYLLLLLCLIMMVLPAHSYLSMDVKRRPEQQKIWMYSWCKWLIVFQLLVVYTYAAIAKLYPGWLDLSFFKVLMGSKIHYPLVGDLLQNESLHWFLMVSGIAFDFLIIPLLLIKKTRKWAFVAAVGFHLFNSVIFQIGIFPYMSLALCIFFFEPKTIRKIFLKRKPLFIDGQIEKPYYHKVVVMLFAMYAIIQIALPIRHLFIPQPVLWTEEGHRMSWRMMLRSKAGMIEFKVLNHQTKKQHSVDLNEYLSAKQRRVIGSKPDMIWQFAQRLKKQYKDQGYQVSVFASGSRVSINGGPWQDFVKPNVDLAAQPWHYFGHEPWIFPYKKESK</sequence>
<dbReference type="OrthoDB" id="341137at2"/>
<evidence type="ECO:0000256" key="3">
    <source>
        <dbReference type="ARBA" id="ARBA00022989"/>
    </source>
</evidence>
<evidence type="ECO:0000313" key="9">
    <source>
        <dbReference type="EMBL" id="EKF55092.1"/>
    </source>
</evidence>
<dbReference type="eggNOG" id="COG3250">
    <property type="taxonomic scope" value="Bacteria"/>
</dbReference>
<evidence type="ECO:0000259" key="8">
    <source>
        <dbReference type="SMART" id="SM00752"/>
    </source>
</evidence>
<dbReference type="InterPro" id="IPR011020">
    <property type="entry name" value="HTTM-like"/>
</dbReference>
<dbReference type="GO" id="GO:0008488">
    <property type="term" value="F:gamma-glutamyl carboxylase activity"/>
    <property type="evidence" value="ECO:0007669"/>
    <property type="project" value="InterPro"/>
</dbReference>
<keyword evidence="6" id="KW-0456">Lyase</keyword>
<comment type="subcellular location">
    <subcellularLocation>
        <location evidence="1">Endomembrane system</location>
        <topology evidence="1">Multi-pass membrane protein</topology>
    </subcellularLocation>
</comment>
<dbReference type="InterPro" id="IPR053934">
    <property type="entry name" value="HTTM_dom"/>
</dbReference>
<name>K2QK55_9FLAO</name>
<evidence type="ECO:0000256" key="4">
    <source>
        <dbReference type="ARBA" id="ARBA00023136"/>
    </source>
</evidence>
<feature type="domain" description="HTTM-like" evidence="8">
    <location>
        <begin position="7"/>
        <end position="266"/>
    </location>
</feature>
<dbReference type="EMBL" id="AMSG01000010">
    <property type="protein sequence ID" value="EKF55092.1"/>
    <property type="molecule type" value="Genomic_DNA"/>
</dbReference>
<dbReference type="Pfam" id="PF05090">
    <property type="entry name" value="HTTM"/>
    <property type="match status" value="1"/>
</dbReference>
<evidence type="ECO:0000256" key="2">
    <source>
        <dbReference type="ARBA" id="ARBA00022692"/>
    </source>
</evidence>
<evidence type="ECO:0000256" key="5">
    <source>
        <dbReference type="ARBA" id="ARBA00023157"/>
    </source>
</evidence>
<comment type="caution">
    <text evidence="9">The sequence shown here is derived from an EMBL/GenBank/DDBJ whole genome shotgun (WGS) entry which is preliminary data.</text>
</comment>
<feature type="transmembrane region" description="Helical" evidence="7">
    <location>
        <begin position="229"/>
        <end position="262"/>
    </location>
</feature>
<feature type="transmembrane region" description="Helical" evidence="7">
    <location>
        <begin position="287"/>
        <end position="306"/>
    </location>
</feature>
<dbReference type="GO" id="GO:0012505">
    <property type="term" value="C:endomembrane system"/>
    <property type="evidence" value="ECO:0007669"/>
    <property type="project" value="UniProtKB-SubCell"/>
</dbReference>
<feature type="transmembrane region" description="Helical" evidence="7">
    <location>
        <begin position="16"/>
        <end position="39"/>
    </location>
</feature>
<evidence type="ECO:0000313" key="10">
    <source>
        <dbReference type="Proteomes" id="UP000007364"/>
    </source>
</evidence>
<protein>
    <submittedName>
        <fullName evidence="9">Vitamin K-dependent gamma-carboxylase</fullName>
    </submittedName>
</protein>
<keyword evidence="3 7" id="KW-1133">Transmembrane helix</keyword>
<feature type="transmembrane region" description="Helical" evidence="7">
    <location>
        <begin position="202"/>
        <end position="222"/>
    </location>
</feature>
<feature type="transmembrane region" description="Helical" evidence="7">
    <location>
        <begin position="152"/>
        <end position="171"/>
    </location>
</feature>
<gene>
    <name evidence="9" type="ORF">I215_08682</name>
</gene>
<dbReference type="AlphaFoldDB" id="K2QK55"/>
<accession>K2QK55</accession>
<dbReference type="RefSeq" id="WP_008991585.1">
    <property type="nucleotide sequence ID" value="NZ_AMSG01000010.1"/>
</dbReference>